<accession>A0A1Y2DP75</accession>
<dbReference type="GO" id="GO:0030248">
    <property type="term" value="F:cellulose binding"/>
    <property type="evidence" value="ECO:0007669"/>
    <property type="project" value="InterPro"/>
</dbReference>
<evidence type="ECO:0000259" key="3">
    <source>
        <dbReference type="PROSITE" id="PS51763"/>
    </source>
</evidence>
<dbReference type="AlphaFoldDB" id="A0A1Y2DP75"/>
<feature type="chain" id="PRO_5012802005" description="CBM10 domain-containing protein" evidence="2">
    <location>
        <begin position="22"/>
        <end position="301"/>
    </location>
</feature>
<evidence type="ECO:0000313" key="5">
    <source>
        <dbReference type="Proteomes" id="UP000193920"/>
    </source>
</evidence>
<keyword evidence="2" id="KW-0732">Signal</keyword>
<dbReference type="GO" id="GO:0016787">
    <property type="term" value="F:hydrolase activity"/>
    <property type="evidence" value="ECO:0007669"/>
    <property type="project" value="UniProtKB-KW"/>
</dbReference>
<comment type="caution">
    <text evidence="4">The sequence shown here is derived from an EMBL/GenBank/DDBJ whole genome shotgun (WGS) entry which is preliminary data.</text>
</comment>
<proteinExistence type="predicted"/>
<keyword evidence="1" id="KW-0378">Hydrolase</keyword>
<dbReference type="GO" id="GO:0005975">
    <property type="term" value="P:carbohydrate metabolic process"/>
    <property type="evidence" value="ECO:0007669"/>
    <property type="project" value="InterPro"/>
</dbReference>
<dbReference type="EMBL" id="MCOG01000060">
    <property type="protein sequence ID" value="ORY61088.1"/>
    <property type="molecule type" value="Genomic_DNA"/>
</dbReference>
<protein>
    <recommendedName>
        <fullName evidence="3">CBM10 domain-containing protein</fullName>
    </recommendedName>
</protein>
<evidence type="ECO:0000313" key="4">
    <source>
        <dbReference type="EMBL" id="ORY61088.1"/>
    </source>
</evidence>
<feature type="domain" description="CBM10" evidence="3">
    <location>
        <begin position="238"/>
        <end position="275"/>
    </location>
</feature>
<dbReference type="InterPro" id="IPR002883">
    <property type="entry name" value="CBM10/Dockerin_dom"/>
</dbReference>
<sequence length="301" mass="33005">MKYIIEVLLLSFSLLISSTKGTTPVCSDCVVYSTGKDGSLWGRENGDYCKLSSKCVDEAKTSRKTTTTKITKTKTTKTTKPATTSSTYVNGTLICNGCEVTATGGQESLWGWENEKSCLIDYEKCNIKAPEVDVEKNKKIAEANHKKNSSDYLVCNGCTITDIGEDGSYWGWEDNYSCQIDNILCNYNAKEATKTTTPPLRGSDGTLICNTCKYTSIDNSLVAWNTENGEKCRVLGSRCNFNSSPHPWCSGCTPTDYTSYGEPFGWENQNSCLINEVKCGIIKYEDGNDLQKVSAAASKAN</sequence>
<feature type="domain" description="CBM10" evidence="3">
    <location>
        <begin position="84"/>
        <end position="121"/>
    </location>
</feature>
<evidence type="ECO:0000256" key="1">
    <source>
        <dbReference type="ARBA" id="ARBA00022801"/>
    </source>
</evidence>
<dbReference type="PROSITE" id="PS51763">
    <property type="entry name" value="CBM10"/>
    <property type="match status" value="2"/>
</dbReference>
<dbReference type="Pfam" id="PF02013">
    <property type="entry name" value="CBM_10"/>
    <property type="match status" value="1"/>
</dbReference>
<name>A0A1Y2DP75_9FUNG</name>
<dbReference type="Proteomes" id="UP000193920">
    <property type="component" value="Unassembled WGS sequence"/>
</dbReference>
<keyword evidence="5" id="KW-1185">Reference proteome</keyword>
<feature type="signal peptide" evidence="2">
    <location>
        <begin position="1"/>
        <end position="21"/>
    </location>
</feature>
<evidence type="ECO:0000256" key="2">
    <source>
        <dbReference type="SAM" id="SignalP"/>
    </source>
</evidence>
<dbReference type="InterPro" id="IPR009031">
    <property type="entry name" value="CBM10"/>
</dbReference>
<reference evidence="4 5" key="1">
    <citation type="submission" date="2016-08" db="EMBL/GenBank/DDBJ databases">
        <title>A Parts List for Fungal Cellulosomes Revealed by Comparative Genomics.</title>
        <authorList>
            <consortium name="DOE Joint Genome Institute"/>
            <person name="Haitjema C.H."/>
            <person name="Gilmore S.P."/>
            <person name="Henske J.K."/>
            <person name="Solomon K.V."/>
            <person name="De Groot R."/>
            <person name="Kuo A."/>
            <person name="Mondo S.J."/>
            <person name="Salamov A.A."/>
            <person name="Labutti K."/>
            <person name="Zhao Z."/>
            <person name="Chiniquy J."/>
            <person name="Barry K."/>
            <person name="Brewer H.M."/>
            <person name="Purvine S.O."/>
            <person name="Wright A.T."/>
            <person name="Boxma B."/>
            <person name="Van Alen T."/>
            <person name="Hackstein J.H."/>
            <person name="Baker S.E."/>
            <person name="Grigoriev I.V."/>
            <person name="O'Malley M.A."/>
        </authorList>
    </citation>
    <scope>NUCLEOTIDE SEQUENCE [LARGE SCALE GENOMIC DNA]</scope>
    <source>
        <strain evidence="4 5">G1</strain>
    </source>
</reference>
<organism evidence="4 5">
    <name type="scientific">Neocallimastix californiae</name>
    <dbReference type="NCBI Taxonomy" id="1754190"/>
    <lineage>
        <taxon>Eukaryota</taxon>
        <taxon>Fungi</taxon>
        <taxon>Fungi incertae sedis</taxon>
        <taxon>Chytridiomycota</taxon>
        <taxon>Chytridiomycota incertae sedis</taxon>
        <taxon>Neocallimastigomycetes</taxon>
        <taxon>Neocallimastigales</taxon>
        <taxon>Neocallimastigaceae</taxon>
        <taxon>Neocallimastix</taxon>
    </lineage>
</organism>
<gene>
    <name evidence="4" type="ORF">LY90DRAFT_668555</name>
</gene>
<dbReference type="SMART" id="SM01064">
    <property type="entry name" value="CBM_10"/>
    <property type="match status" value="2"/>
</dbReference>